<organism evidence="4 5">
    <name type="scientific">Methylocystis parvus</name>
    <dbReference type="NCBI Taxonomy" id="134"/>
    <lineage>
        <taxon>Bacteria</taxon>
        <taxon>Pseudomonadati</taxon>
        <taxon>Pseudomonadota</taxon>
        <taxon>Alphaproteobacteria</taxon>
        <taxon>Hyphomicrobiales</taxon>
        <taxon>Methylocystaceae</taxon>
        <taxon>Methylocystis</taxon>
    </lineage>
</organism>
<dbReference type="Pfam" id="PF10073">
    <property type="entry name" value="GapR_DNA-bd"/>
    <property type="match status" value="1"/>
</dbReference>
<dbReference type="KEGG" id="mpar:F7D14_02610"/>
<dbReference type="EMBL" id="CP044331">
    <property type="protein sequence ID" value="QGM96479.1"/>
    <property type="molecule type" value="Genomic_DNA"/>
</dbReference>
<gene>
    <name evidence="4" type="ORF">F7D14_02610</name>
</gene>
<accession>A0A6B8M411</accession>
<feature type="coiled-coil region" evidence="2">
    <location>
        <begin position="11"/>
        <end position="38"/>
    </location>
</feature>
<dbReference type="AlphaFoldDB" id="A0A6B8M411"/>
<dbReference type="RefSeq" id="WP_016919829.1">
    <property type="nucleotide sequence ID" value="NZ_CP044331.1"/>
</dbReference>
<dbReference type="HAMAP" id="MF_00797">
    <property type="entry name" value="UPF0335"/>
    <property type="match status" value="1"/>
</dbReference>
<dbReference type="NCBIfam" id="NF010247">
    <property type="entry name" value="PRK13694.1"/>
    <property type="match status" value="1"/>
</dbReference>
<proteinExistence type="inferred from homology"/>
<evidence type="ECO:0000256" key="2">
    <source>
        <dbReference type="SAM" id="Coils"/>
    </source>
</evidence>
<evidence type="ECO:0000313" key="5">
    <source>
        <dbReference type="Proteomes" id="UP000422569"/>
    </source>
</evidence>
<evidence type="ECO:0000259" key="3">
    <source>
        <dbReference type="Pfam" id="PF10073"/>
    </source>
</evidence>
<dbReference type="InterPro" id="IPR018753">
    <property type="entry name" value="GapR-like"/>
</dbReference>
<dbReference type="Proteomes" id="UP000422569">
    <property type="component" value="Chromosome"/>
</dbReference>
<keyword evidence="2" id="KW-0175">Coiled coil</keyword>
<protein>
    <recommendedName>
        <fullName evidence="1">UPF0335 protein F7D14_02610</fullName>
    </recommendedName>
</protein>
<keyword evidence="5" id="KW-1185">Reference proteome</keyword>
<comment type="similarity">
    <text evidence="1">Belongs to the UPF0335 family.</text>
</comment>
<dbReference type="GO" id="GO:0003677">
    <property type="term" value="F:DNA binding"/>
    <property type="evidence" value="ECO:0007669"/>
    <property type="project" value="InterPro"/>
</dbReference>
<evidence type="ECO:0000313" key="4">
    <source>
        <dbReference type="EMBL" id="QGM96479.1"/>
    </source>
</evidence>
<dbReference type="InterPro" id="IPR046367">
    <property type="entry name" value="GapR-like_DNA-bd"/>
</dbReference>
<feature type="domain" description="GapR-like DNA-binding" evidence="3">
    <location>
        <begin position="9"/>
        <end position="78"/>
    </location>
</feature>
<evidence type="ECO:0000256" key="1">
    <source>
        <dbReference type="HAMAP-Rule" id="MF_00797"/>
    </source>
</evidence>
<reference evidence="4 5" key="1">
    <citation type="submission" date="2019-09" db="EMBL/GenBank/DDBJ databases">
        <title>Isolation and complete genome sequencing of Methylocystis species.</title>
        <authorList>
            <person name="Rumah B.L."/>
            <person name="Stead C.E."/>
            <person name="Stevens B.C."/>
            <person name="Minton N.P."/>
            <person name="Grosse-Honebrink A."/>
            <person name="Zhang Y."/>
        </authorList>
    </citation>
    <scope>NUCLEOTIDE SEQUENCE [LARGE SCALE GENOMIC DNA]</scope>
    <source>
        <strain evidence="4 5">BRCS2</strain>
    </source>
</reference>
<name>A0A6B8M411_9HYPH</name>
<sequence length="80" mass="9185">MNTDAVDGGHLRAFIERIEKLEEEKRAIADDIKDVYGEAKGTGFDPKIIRKIVSLRRQDKHKREEEEEILELYLSAIGMG</sequence>